<comment type="caution">
    <text evidence="1">The sequence shown here is derived from an EMBL/GenBank/DDBJ whole genome shotgun (WGS) entry which is preliminary data.</text>
</comment>
<dbReference type="Proteomes" id="UP001372338">
    <property type="component" value="Unassembled WGS sequence"/>
</dbReference>
<accession>A0AAN9EJH7</accession>
<dbReference type="AlphaFoldDB" id="A0AAN9EJH7"/>
<proteinExistence type="predicted"/>
<gene>
    <name evidence="1" type="ORF">RIF29_23992</name>
</gene>
<evidence type="ECO:0000313" key="2">
    <source>
        <dbReference type="Proteomes" id="UP001372338"/>
    </source>
</evidence>
<organism evidence="1 2">
    <name type="scientific">Crotalaria pallida</name>
    <name type="common">Smooth rattlebox</name>
    <name type="synonym">Crotalaria striata</name>
    <dbReference type="NCBI Taxonomy" id="3830"/>
    <lineage>
        <taxon>Eukaryota</taxon>
        <taxon>Viridiplantae</taxon>
        <taxon>Streptophyta</taxon>
        <taxon>Embryophyta</taxon>
        <taxon>Tracheophyta</taxon>
        <taxon>Spermatophyta</taxon>
        <taxon>Magnoliopsida</taxon>
        <taxon>eudicotyledons</taxon>
        <taxon>Gunneridae</taxon>
        <taxon>Pentapetalae</taxon>
        <taxon>rosids</taxon>
        <taxon>fabids</taxon>
        <taxon>Fabales</taxon>
        <taxon>Fabaceae</taxon>
        <taxon>Papilionoideae</taxon>
        <taxon>50 kb inversion clade</taxon>
        <taxon>genistoids sensu lato</taxon>
        <taxon>core genistoids</taxon>
        <taxon>Crotalarieae</taxon>
        <taxon>Crotalaria</taxon>
    </lineage>
</organism>
<protein>
    <submittedName>
        <fullName evidence="1">Uncharacterized protein</fullName>
    </submittedName>
</protein>
<sequence>MQTITVKTEGPKASKRECSTVCVDGDSGENAVPVKPTQFELALVAVGSQVLPGAVGCVAKESAGVDVAAGEGGEDREGDAPWKRRFMVMNRYSLGHSGLVHYPWDCVLLSV</sequence>
<name>A0AAN9EJH7_CROPI</name>
<keyword evidence="2" id="KW-1185">Reference proteome</keyword>
<reference evidence="1 2" key="1">
    <citation type="submission" date="2024-01" db="EMBL/GenBank/DDBJ databases">
        <title>The genomes of 5 underutilized Papilionoideae crops provide insights into root nodulation and disease resistanc.</title>
        <authorList>
            <person name="Yuan L."/>
        </authorList>
    </citation>
    <scope>NUCLEOTIDE SEQUENCE [LARGE SCALE GENOMIC DNA]</scope>
    <source>
        <strain evidence="1">ZHUSHIDOU_FW_LH</strain>
        <tissue evidence="1">Leaf</tissue>
    </source>
</reference>
<dbReference type="EMBL" id="JAYWIO010000005">
    <property type="protein sequence ID" value="KAK7258417.1"/>
    <property type="molecule type" value="Genomic_DNA"/>
</dbReference>
<evidence type="ECO:0000313" key="1">
    <source>
        <dbReference type="EMBL" id="KAK7258417.1"/>
    </source>
</evidence>